<organism evidence="1 2">
    <name type="scientific">Zarea fungicola</name>
    <dbReference type="NCBI Taxonomy" id="93591"/>
    <lineage>
        <taxon>Eukaryota</taxon>
        <taxon>Fungi</taxon>
        <taxon>Dikarya</taxon>
        <taxon>Ascomycota</taxon>
        <taxon>Pezizomycotina</taxon>
        <taxon>Sordariomycetes</taxon>
        <taxon>Hypocreomycetidae</taxon>
        <taxon>Hypocreales</taxon>
        <taxon>Cordycipitaceae</taxon>
        <taxon>Zarea</taxon>
    </lineage>
</organism>
<proteinExistence type="predicted"/>
<protein>
    <submittedName>
        <fullName evidence="1">Uncharacterized protein</fullName>
    </submittedName>
</protein>
<name>A0ACC1NRM4_9HYPO</name>
<keyword evidence="2" id="KW-1185">Reference proteome</keyword>
<reference evidence="1" key="1">
    <citation type="submission" date="2022-08" db="EMBL/GenBank/DDBJ databases">
        <title>Genome Sequence of Lecanicillium fungicola.</title>
        <authorList>
            <person name="Buettner E."/>
        </authorList>
    </citation>
    <scope>NUCLEOTIDE SEQUENCE</scope>
    <source>
        <strain evidence="1">Babe33</strain>
    </source>
</reference>
<dbReference type="Proteomes" id="UP001143910">
    <property type="component" value="Unassembled WGS sequence"/>
</dbReference>
<accession>A0ACC1NRM4</accession>
<dbReference type="EMBL" id="JANJQO010000150">
    <property type="protein sequence ID" value="KAJ2981131.1"/>
    <property type="molecule type" value="Genomic_DNA"/>
</dbReference>
<sequence length="299" mass="32584">MSTVIIFGATGSVASVIARTAHEKGCNVVLAMRDTQKEVPGLVAGSESSFRRVHADLKNAESIRAAVEESGAKRAFMYFIHGTGNHMRSSIEAMKAGGIELVVFLSTCSVLGDARDVPASDYVPFWHAQVEICLDEVFGPAGYVTLRPSRFSTAFAEYRKDIKAGHVKLYAPEFAMDYISPADIGRVGGSILADGMRNGENRVFLFGPNQVTLREGVEFIAKTLGQTVEISKKTDEEVVDGYVKMGIPKDKAEYFLGRAAIRPADDLYNQNVGNVLSYSGVPATTLQDWVLENKANFER</sequence>
<comment type="caution">
    <text evidence="1">The sequence shown here is derived from an EMBL/GenBank/DDBJ whole genome shotgun (WGS) entry which is preliminary data.</text>
</comment>
<evidence type="ECO:0000313" key="1">
    <source>
        <dbReference type="EMBL" id="KAJ2981131.1"/>
    </source>
</evidence>
<gene>
    <name evidence="1" type="ORF">NQ176_g2215</name>
</gene>
<evidence type="ECO:0000313" key="2">
    <source>
        <dbReference type="Proteomes" id="UP001143910"/>
    </source>
</evidence>